<reference evidence="2 3" key="1">
    <citation type="journal article" date="2018" name="Arch. Microbiol.">
        <title>New insights into the metabolic potential of the phototrophic purple bacterium Rhodopila globiformis DSM 161(T) from its draft genome sequence and evidence for a vanadium-dependent nitrogenase.</title>
        <authorList>
            <person name="Imhoff J.F."/>
            <person name="Rahn T."/>
            <person name="Kunzel S."/>
            <person name="Neulinger S.C."/>
        </authorList>
    </citation>
    <scope>NUCLEOTIDE SEQUENCE [LARGE SCALE GENOMIC DNA]</scope>
    <source>
        <strain evidence="2 3">DSM 161</strain>
    </source>
</reference>
<evidence type="ECO:0000259" key="1">
    <source>
        <dbReference type="Pfam" id="PF04851"/>
    </source>
</evidence>
<dbReference type="OrthoDB" id="9803459at2"/>
<dbReference type="GO" id="GO:0003677">
    <property type="term" value="F:DNA binding"/>
    <property type="evidence" value="ECO:0007669"/>
    <property type="project" value="InterPro"/>
</dbReference>
<accession>A0A2S6NMJ8</accession>
<name>A0A2S6NMJ8_RHOGL</name>
<dbReference type="Pfam" id="PF04851">
    <property type="entry name" value="ResIII"/>
    <property type="match status" value="1"/>
</dbReference>
<dbReference type="GO" id="GO:0016787">
    <property type="term" value="F:hydrolase activity"/>
    <property type="evidence" value="ECO:0007669"/>
    <property type="project" value="InterPro"/>
</dbReference>
<protein>
    <recommendedName>
        <fullName evidence="1">Helicase/UvrB N-terminal domain-containing protein</fullName>
    </recommendedName>
</protein>
<keyword evidence="3" id="KW-1185">Reference proteome</keyword>
<gene>
    <name evidence="2" type="ORF">CCS01_03550</name>
</gene>
<evidence type="ECO:0000313" key="3">
    <source>
        <dbReference type="Proteomes" id="UP000239724"/>
    </source>
</evidence>
<dbReference type="GO" id="GO:0005524">
    <property type="term" value="F:ATP binding"/>
    <property type="evidence" value="ECO:0007669"/>
    <property type="project" value="InterPro"/>
</dbReference>
<dbReference type="RefSeq" id="WP_104517463.1">
    <property type="nucleotide sequence ID" value="NZ_NHRY01000048.1"/>
</dbReference>
<dbReference type="Proteomes" id="UP000239724">
    <property type="component" value="Unassembled WGS sequence"/>
</dbReference>
<comment type="caution">
    <text evidence="2">The sequence shown here is derived from an EMBL/GenBank/DDBJ whole genome shotgun (WGS) entry which is preliminary data.</text>
</comment>
<dbReference type="AlphaFoldDB" id="A0A2S6NMJ8"/>
<proteinExistence type="predicted"/>
<evidence type="ECO:0000313" key="2">
    <source>
        <dbReference type="EMBL" id="PPQ37432.1"/>
    </source>
</evidence>
<organism evidence="2 3">
    <name type="scientific">Rhodopila globiformis</name>
    <name type="common">Rhodopseudomonas globiformis</name>
    <dbReference type="NCBI Taxonomy" id="1071"/>
    <lineage>
        <taxon>Bacteria</taxon>
        <taxon>Pseudomonadati</taxon>
        <taxon>Pseudomonadota</taxon>
        <taxon>Alphaproteobacteria</taxon>
        <taxon>Acetobacterales</taxon>
        <taxon>Acetobacteraceae</taxon>
        <taxon>Rhodopila</taxon>
    </lineage>
</organism>
<dbReference type="InterPro" id="IPR006935">
    <property type="entry name" value="Helicase/UvrB_N"/>
</dbReference>
<dbReference type="EMBL" id="NHRY01000048">
    <property type="protein sequence ID" value="PPQ37432.1"/>
    <property type="molecule type" value="Genomic_DNA"/>
</dbReference>
<sequence>MPRPVIDNPILNSPFLAPERHWVLDENGVPTGIHAEGRRSSAFIVPVPPSKHKQADQGSLDLDDSWGTPISNDYINEVRSKVAAWRSLGDAGLDRTVTPVTARLLRYWRDPDRQRRLFFCQIEAAETAIWLAEVAPKLELDRLRTLNAEANPGLLRIAFKLATGAGKTTVMAMLIAWQTLNAARKKRGSSRFTDAFLVIAPGITVRDRLRLVAEQT</sequence>
<feature type="domain" description="Helicase/UvrB N-terminal" evidence="1">
    <location>
        <begin position="142"/>
        <end position="209"/>
    </location>
</feature>